<dbReference type="CDD" id="cd07329">
    <property type="entry name" value="M56_like"/>
    <property type="match status" value="1"/>
</dbReference>
<keyword evidence="7" id="KW-0472">Membrane</keyword>
<dbReference type="RefSeq" id="WP_190194819.1">
    <property type="nucleotide sequence ID" value="NZ_BMVU01000082.1"/>
</dbReference>
<dbReference type="Pfam" id="PF01435">
    <property type="entry name" value="Peptidase_M48"/>
    <property type="match status" value="1"/>
</dbReference>
<feature type="transmembrane region" description="Helical" evidence="7">
    <location>
        <begin position="462"/>
        <end position="483"/>
    </location>
</feature>
<reference evidence="9" key="2">
    <citation type="submission" date="2020-09" db="EMBL/GenBank/DDBJ databases">
        <authorList>
            <person name="Sun Q."/>
            <person name="Ohkuma M."/>
        </authorList>
    </citation>
    <scope>NUCLEOTIDE SEQUENCE</scope>
    <source>
        <strain evidence="9">JCM 4790</strain>
    </source>
</reference>
<dbReference type="GO" id="GO:0006508">
    <property type="term" value="P:proteolysis"/>
    <property type="evidence" value="ECO:0007669"/>
    <property type="project" value="UniProtKB-KW"/>
</dbReference>
<feature type="transmembrane region" description="Helical" evidence="7">
    <location>
        <begin position="388"/>
        <end position="410"/>
    </location>
</feature>
<gene>
    <name evidence="9" type="ORF">GCM10010358_75680</name>
</gene>
<feature type="transmembrane region" description="Helical" evidence="7">
    <location>
        <begin position="31"/>
        <end position="50"/>
    </location>
</feature>
<evidence type="ECO:0000313" key="9">
    <source>
        <dbReference type="EMBL" id="GGY12097.1"/>
    </source>
</evidence>
<comment type="cofactor">
    <cofactor evidence="1">
        <name>Zn(2+)</name>
        <dbReference type="ChEBI" id="CHEBI:29105"/>
    </cofactor>
</comment>
<evidence type="ECO:0000256" key="1">
    <source>
        <dbReference type="ARBA" id="ARBA00001947"/>
    </source>
</evidence>
<organism evidence="9 10">
    <name type="scientific">Streptomyces minutiscleroticus</name>
    <dbReference type="NCBI Taxonomy" id="68238"/>
    <lineage>
        <taxon>Bacteria</taxon>
        <taxon>Bacillati</taxon>
        <taxon>Actinomycetota</taxon>
        <taxon>Actinomycetes</taxon>
        <taxon>Kitasatosporales</taxon>
        <taxon>Streptomycetaceae</taxon>
        <taxon>Streptomyces</taxon>
    </lineage>
</organism>
<dbReference type="Gene3D" id="3.30.2010.10">
    <property type="entry name" value="Metalloproteases ('zincins'), catalytic domain"/>
    <property type="match status" value="1"/>
</dbReference>
<protein>
    <recommendedName>
        <fullName evidence="8">Peptidase M48 domain-containing protein</fullName>
    </recommendedName>
</protein>
<dbReference type="EMBL" id="BMVU01000082">
    <property type="protein sequence ID" value="GGY12097.1"/>
    <property type="molecule type" value="Genomic_DNA"/>
</dbReference>
<keyword evidence="7" id="KW-0812">Transmembrane</keyword>
<keyword evidence="3" id="KW-0479">Metal-binding</keyword>
<dbReference type="AlphaFoldDB" id="A0A918P0W7"/>
<accession>A0A918P0W7</accession>
<evidence type="ECO:0000256" key="3">
    <source>
        <dbReference type="ARBA" id="ARBA00022723"/>
    </source>
</evidence>
<keyword evidence="10" id="KW-1185">Reference proteome</keyword>
<feature type="domain" description="Peptidase M48" evidence="8">
    <location>
        <begin position="222"/>
        <end position="338"/>
    </location>
</feature>
<evidence type="ECO:0000256" key="2">
    <source>
        <dbReference type="ARBA" id="ARBA00022670"/>
    </source>
</evidence>
<feature type="transmembrane region" description="Helical" evidence="7">
    <location>
        <begin position="257"/>
        <end position="278"/>
    </location>
</feature>
<evidence type="ECO:0000256" key="5">
    <source>
        <dbReference type="ARBA" id="ARBA00022833"/>
    </source>
</evidence>
<reference evidence="9" key="1">
    <citation type="journal article" date="2014" name="Int. J. Syst. Evol. Microbiol.">
        <title>Complete genome sequence of Corynebacterium casei LMG S-19264T (=DSM 44701T), isolated from a smear-ripened cheese.</title>
        <authorList>
            <consortium name="US DOE Joint Genome Institute (JGI-PGF)"/>
            <person name="Walter F."/>
            <person name="Albersmeier A."/>
            <person name="Kalinowski J."/>
            <person name="Ruckert C."/>
        </authorList>
    </citation>
    <scope>NUCLEOTIDE SEQUENCE</scope>
    <source>
        <strain evidence="9">JCM 4790</strain>
    </source>
</reference>
<feature type="transmembrane region" description="Helical" evidence="7">
    <location>
        <begin position="298"/>
        <end position="314"/>
    </location>
</feature>
<keyword evidence="4" id="KW-0378">Hydrolase</keyword>
<feature type="transmembrane region" description="Helical" evidence="7">
    <location>
        <begin position="106"/>
        <end position="129"/>
    </location>
</feature>
<dbReference type="GO" id="GO:0046872">
    <property type="term" value="F:metal ion binding"/>
    <property type="evidence" value="ECO:0007669"/>
    <property type="project" value="UniProtKB-KW"/>
</dbReference>
<proteinExistence type="predicted"/>
<keyword evidence="2" id="KW-0645">Protease</keyword>
<keyword evidence="6" id="KW-0482">Metalloprotease</keyword>
<keyword evidence="7" id="KW-1133">Transmembrane helix</keyword>
<feature type="transmembrane region" description="Helical" evidence="7">
    <location>
        <begin position="422"/>
        <end position="441"/>
    </location>
</feature>
<evidence type="ECO:0000259" key="8">
    <source>
        <dbReference type="Pfam" id="PF01435"/>
    </source>
</evidence>
<keyword evidence="5" id="KW-0862">Zinc</keyword>
<dbReference type="GO" id="GO:0004222">
    <property type="term" value="F:metalloendopeptidase activity"/>
    <property type="evidence" value="ECO:0007669"/>
    <property type="project" value="InterPro"/>
</dbReference>
<sequence length="488" mass="56225">MLPPTQRPDGKWTPQANAYYRAMSGGTTRKFVLLLLLLTTSGLHLLNTAAQTLLWQSAYEPCVRAFDHAVVPELRGTFAERLLKTDRQYSLEWRFAEPCQDRLGSWSSAIAVAGVATILLMAFAVFWFLPSWRLRRKVPVLPYSHKLPGVTLRRYWEGNGHRPDPWFISLNDEQCKKPVSLYEKLESLRTECQLSVRPRYVIDPGGRSKSAVVFGRPGLLVLCLNNGLMKSLKEEPEIFESVILHEFAHIRNRDVGIAYATVSLWRCWVAMCIIPWVVHWVWVQFTDGFYWAIEYKNIGTALLGLIFTLAGRLVRADVLRNREICADLDALRWGADIQLWKNAADSERQNVRRLHRWWRHLWRFHPHWQKRYDILYEVERGFYENYRWVPSFSQGLLFIFGVFSLGFAVVNDQFPPLWGPAYSIFFYSAVLLPVVTQAAALGEKGGTPLRKKQEAPVQPSNIKQAVVPLLAVLILVVVLSILLPMDRF</sequence>
<evidence type="ECO:0000256" key="4">
    <source>
        <dbReference type="ARBA" id="ARBA00022801"/>
    </source>
</evidence>
<dbReference type="InterPro" id="IPR001915">
    <property type="entry name" value="Peptidase_M48"/>
</dbReference>
<comment type="caution">
    <text evidence="9">The sequence shown here is derived from an EMBL/GenBank/DDBJ whole genome shotgun (WGS) entry which is preliminary data.</text>
</comment>
<evidence type="ECO:0000256" key="6">
    <source>
        <dbReference type="ARBA" id="ARBA00023049"/>
    </source>
</evidence>
<dbReference type="Proteomes" id="UP000619244">
    <property type="component" value="Unassembled WGS sequence"/>
</dbReference>
<evidence type="ECO:0000256" key="7">
    <source>
        <dbReference type="SAM" id="Phobius"/>
    </source>
</evidence>
<name>A0A918P0W7_9ACTN</name>
<evidence type="ECO:0000313" key="10">
    <source>
        <dbReference type="Proteomes" id="UP000619244"/>
    </source>
</evidence>